<organism evidence="1 2">
    <name type="scientific">Liparis tanakae</name>
    <name type="common">Tanaka's snailfish</name>
    <dbReference type="NCBI Taxonomy" id="230148"/>
    <lineage>
        <taxon>Eukaryota</taxon>
        <taxon>Metazoa</taxon>
        <taxon>Chordata</taxon>
        <taxon>Craniata</taxon>
        <taxon>Vertebrata</taxon>
        <taxon>Euteleostomi</taxon>
        <taxon>Actinopterygii</taxon>
        <taxon>Neopterygii</taxon>
        <taxon>Teleostei</taxon>
        <taxon>Neoteleostei</taxon>
        <taxon>Acanthomorphata</taxon>
        <taxon>Eupercaria</taxon>
        <taxon>Perciformes</taxon>
        <taxon>Cottioidei</taxon>
        <taxon>Cottales</taxon>
        <taxon>Liparidae</taxon>
        <taxon>Liparis</taxon>
    </lineage>
</organism>
<protein>
    <submittedName>
        <fullName evidence="1">Uncharacterized protein</fullName>
    </submittedName>
</protein>
<dbReference type="AlphaFoldDB" id="A0A4Z2JBY6"/>
<evidence type="ECO:0000313" key="1">
    <source>
        <dbReference type="EMBL" id="TNN87739.1"/>
    </source>
</evidence>
<dbReference type="Proteomes" id="UP000314294">
    <property type="component" value="Unassembled WGS sequence"/>
</dbReference>
<accession>A0A4Z2JBY6</accession>
<evidence type="ECO:0000313" key="2">
    <source>
        <dbReference type="Proteomes" id="UP000314294"/>
    </source>
</evidence>
<comment type="caution">
    <text evidence="1">The sequence shown here is derived from an EMBL/GenBank/DDBJ whole genome shotgun (WGS) entry which is preliminary data.</text>
</comment>
<proteinExistence type="predicted"/>
<sequence length="80" mass="8428">MPSGVSAVSPHQSSTNSKSLSELLVMAGDGFSEQDDAFCSRVAVALQQNPVLMLSHGQQGPQAAGVAALNELFQQLQRQM</sequence>
<reference evidence="1 2" key="1">
    <citation type="submission" date="2019-03" db="EMBL/GenBank/DDBJ databases">
        <title>First draft genome of Liparis tanakae, snailfish: a comprehensive survey of snailfish specific genes.</title>
        <authorList>
            <person name="Kim W."/>
            <person name="Song I."/>
            <person name="Jeong J.-H."/>
            <person name="Kim D."/>
            <person name="Kim S."/>
            <person name="Ryu S."/>
            <person name="Song J.Y."/>
            <person name="Lee S.K."/>
        </authorList>
    </citation>
    <scope>NUCLEOTIDE SEQUENCE [LARGE SCALE GENOMIC DNA]</scope>
    <source>
        <tissue evidence="1">Muscle</tissue>
    </source>
</reference>
<name>A0A4Z2JBY6_9TELE</name>
<keyword evidence="2" id="KW-1185">Reference proteome</keyword>
<dbReference type="EMBL" id="SRLO01000009">
    <property type="protein sequence ID" value="TNN87739.1"/>
    <property type="molecule type" value="Genomic_DNA"/>
</dbReference>
<gene>
    <name evidence="1" type="ORF">EYF80_002086</name>
</gene>